<dbReference type="OrthoDB" id="2323347at2"/>
<dbReference type="EMBL" id="JQCF01000003">
    <property type="protein sequence ID" value="KRO00321.1"/>
    <property type="molecule type" value="Genomic_DNA"/>
</dbReference>
<reference evidence="1 2" key="1">
    <citation type="journal article" date="2015" name="Genome Announc.">
        <title>Expanding the biotechnology potential of lactobacilli through comparative genomics of 213 strains and associated genera.</title>
        <authorList>
            <person name="Sun Z."/>
            <person name="Harris H.M."/>
            <person name="McCann A."/>
            <person name="Guo C."/>
            <person name="Argimon S."/>
            <person name="Zhang W."/>
            <person name="Yang X."/>
            <person name="Jeffery I.B."/>
            <person name="Cooney J.C."/>
            <person name="Kagawa T.F."/>
            <person name="Liu W."/>
            <person name="Song Y."/>
            <person name="Salvetti E."/>
            <person name="Wrobel A."/>
            <person name="Rasinkangas P."/>
            <person name="Parkhill J."/>
            <person name="Rea M.C."/>
            <person name="O'Sullivan O."/>
            <person name="Ritari J."/>
            <person name="Douillard F.P."/>
            <person name="Paul Ross R."/>
            <person name="Yang R."/>
            <person name="Briner A.E."/>
            <person name="Felis G.E."/>
            <person name="de Vos W.M."/>
            <person name="Barrangou R."/>
            <person name="Klaenhammer T.R."/>
            <person name="Caufield P.W."/>
            <person name="Cui Y."/>
            <person name="Zhang H."/>
            <person name="O'Toole P.W."/>
        </authorList>
    </citation>
    <scope>NUCLEOTIDE SEQUENCE [LARGE SCALE GENOMIC DNA]</scope>
    <source>
        <strain evidence="1 2">DSM 24716</strain>
    </source>
</reference>
<organism evidence="1 2">
    <name type="scientific">Companilactobacillus kimchiensis</name>
    <dbReference type="NCBI Taxonomy" id="993692"/>
    <lineage>
        <taxon>Bacteria</taxon>
        <taxon>Bacillati</taxon>
        <taxon>Bacillota</taxon>
        <taxon>Bacilli</taxon>
        <taxon>Lactobacillales</taxon>
        <taxon>Lactobacillaceae</taxon>
        <taxon>Companilactobacillus</taxon>
    </lineage>
</organism>
<evidence type="ECO:0000313" key="2">
    <source>
        <dbReference type="Proteomes" id="UP000051006"/>
    </source>
</evidence>
<comment type="caution">
    <text evidence="1">The sequence shown here is derived from an EMBL/GenBank/DDBJ whole genome shotgun (WGS) entry which is preliminary data.</text>
</comment>
<keyword evidence="2" id="KW-1185">Reference proteome</keyword>
<dbReference type="PATRIC" id="fig|993692.3.peg.1444"/>
<dbReference type="InterPro" id="IPR021321">
    <property type="entry name" value="DUF2922"/>
</dbReference>
<dbReference type="STRING" id="993692.IV57_GL001424"/>
<proteinExistence type="predicted"/>
<gene>
    <name evidence="1" type="ORF">IV57_GL001424</name>
</gene>
<dbReference type="RefSeq" id="WP_057879900.1">
    <property type="nucleotide sequence ID" value="NZ_JQCF01000003.1"/>
</dbReference>
<evidence type="ECO:0000313" key="1">
    <source>
        <dbReference type="EMBL" id="KRO00321.1"/>
    </source>
</evidence>
<protein>
    <recommendedName>
        <fullName evidence="3">DUF2922 domain-containing protein</fullName>
    </recommendedName>
</protein>
<evidence type="ECO:0008006" key="3">
    <source>
        <dbReference type="Google" id="ProtNLM"/>
    </source>
</evidence>
<dbReference type="Pfam" id="PF11148">
    <property type="entry name" value="DUF2922"/>
    <property type="match status" value="1"/>
</dbReference>
<accession>A0A0R2LFD4</accession>
<sequence length="80" mass="9221">MKKLQLRFKTAEGHKKNFVLSYVKADLDPKIVETAMDKIRDSKIFEKNTVQLYQEVLGASYIDRTETPVFPADSISKQNN</sequence>
<dbReference type="AlphaFoldDB" id="A0A0R2LFD4"/>
<name>A0A0R2LFD4_9LACO</name>
<dbReference type="Proteomes" id="UP000051006">
    <property type="component" value="Unassembled WGS sequence"/>
</dbReference>